<evidence type="ECO:0000256" key="1">
    <source>
        <dbReference type="SAM" id="Phobius"/>
    </source>
</evidence>
<dbReference type="EMBL" id="ACIP02000007">
    <property type="protein sequence ID" value="EEP27442.1"/>
    <property type="molecule type" value="Genomic_DNA"/>
</dbReference>
<evidence type="ECO:0000313" key="4">
    <source>
        <dbReference type="Proteomes" id="UP000003494"/>
    </source>
</evidence>
<dbReference type="Proteomes" id="UP000003494">
    <property type="component" value="Unassembled WGS sequence"/>
</dbReference>
<dbReference type="eggNOG" id="COG2972">
    <property type="taxonomic scope" value="Bacteria"/>
</dbReference>
<keyword evidence="1" id="KW-0812">Transmembrane</keyword>
<dbReference type="Pfam" id="PF06580">
    <property type="entry name" value="His_kinase"/>
    <property type="match status" value="1"/>
</dbReference>
<dbReference type="InterPro" id="IPR050640">
    <property type="entry name" value="Bact_2-comp_sensor_kinase"/>
</dbReference>
<dbReference type="STRING" id="626523.GCWU000342_02136"/>
<reference evidence="3" key="1">
    <citation type="submission" date="2009-04" db="EMBL/GenBank/DDBJ databases">
        <authorList>
            <person name="Weinstock G."/>
            <person name="Sodergren E."/>
            <person name="Clifton S."/>
            <person name="Fulton L."/>
            <person name="Fulton B."/>
            <person name="Courtney L."/>
            <person name="Fronick C."/>
            <person name="Harrison M."/>
            <person name="Strong C."/>
            <person name="Farmer C."/>
            <person name="Delahaunty K."/>
            <person name="Markovic C."/>
            <person name="Hall O."/>
            <person name="Minx P."/>
            <person name="Tomlinson C."/>
            <person name="Mitreva M."/>
            <person name="Nelson J."/>
            <person name="Hou S."/>
            <person name="Wollam A."/>
            <person name="Pepin K.H."/>
            <person name="Johnson M."/>
            <person name="Bhonagiri V."/>
            <person name="Nash W.E."/>
            <person name="Warren W."/>
            <person name="Chinwalla A."/>
            <person name="Mardis E.R."/>
            <person name="Wilson R.K."/>
        </authorList>
    </citation>
    <scope>NUCLEOTIDE SEQUENCE [LARGE SCALE GENOMIC DNA]</scope>
    <source>
        <strain evidence="3">DSM 14600</strain>
    </source>
</reference>
<dbReference type="AlphaFoldDB" id="C4GDG3"/>
<keyword evidence="1" id="KW-0472">Membrane</keyword>
<dbReference type="SUPFAM" id="SSF55874">
    <property type="entry name" value="ATPase domain of HSP90 chaperone/DNA topoisomerase II/histidine kinase"/>
    <property type="match status" value="1"/>
</dbReference>
<dbReference type="RefSeq" id="WP_006907113.1">
    <property type="nucleotide sequence ID" value="NZ_GG665867.1"/>
</dbReference>
<proteinExistence type="predicted"/>
<feature type="transmembrane region" description="Helical" evidence="1">
    <location>
        <begin position="282"/>
        <end position="302"/>
    </location>
</feature>
<evidence type="ECO:0000259" key="2">
    <source>
        <dbReference type="Pfam" id="PF06580"/>
    </source>
</evidence>
<dbReference type="HOGENOM" id="CLU_020473_6_1_9"/>
<evidence type="ECO:0000313" key="3">
    <source>
        <dbReference type="EMBL" id="EEP27442.1"/>
    </source>
</evidence>
<sequence length="592" mass="67548">MIALLLLLTLLATLLLTVISIYSVSDHSKLQLTQAMGQVANNKLGQVSAQYNVMEDSIQFILSNPEMLQSITALSHEGDSHYSTDYINTAKKSLAREMRLNYLGQNVYRVLYYNEFGQVYSSSNAQTGRIVETFDLTKIPYITSANKKPGKNILVAPHTDNWGYSEKPMVYSVVKEIYGENLGYLEVQNKQDHGMNITDIPKGFFVTILLNGKDILFTNAADSDFVKYQTSMAASGNSTMENSYQGDRKLTVISRDKKRDVCIVVSCSEEIALLSYLKFSPVFIGSILLFIICSILLLLLVIRRLLRPLSLIQGMIEQTSLETIPNLELHYHNYDSEEFVHIQKAYIHMAQRLREAISKENSAEFLRLQAQFDMLQAQVNPHFIYNVLNIISAQAVAENSEEICDTCSELAEMLRYSTDTTERYVPLKKEIEGLEHYIYLLQARWQDKIVFEISIVEDMQSILVPKMFLQQLIENCVSHAFTQIKDIREVVVKGYINEEGYYVLEVFDNGAGFSEESLVRLQGAFDRVKRKLKNLDRNIEDKIGGMGLKNAYARLYILYGTYMHMFIGNNEKGSAFIKVIFRKSLDDSKIHD</sequence>
<comment type="caution">
    <text evidence="3">The sequence shown here is derived from an EMBL/GenBank/DDBJ whole genome shotgun (WGS) entry which is preliminary data.</text>
</comment>
<protein>
    <submittedName>
        <fullName evidence="3">HAMP domain protein</fullName>
    </submittedName>
</protein>
<dbReference type="GO" id="GO:0000155">
    <property type="term" value="F:phosphorelay sensor kinase activity"/>
    <property type="evidence" value="ECO:0007669"/>
    <property type="project" value="InterPro"/>
</dbReference>
<organism evidence="3 4">
    <name type="scientific">Shuttleworthella satelles DSM 14600</name>
    <dbReference type="NCBI Taxonomy" id="626523"/>
    <lineage>
        <taxon>Bacteria</taxon>
        <taxon>Bacillati</taxon>
        <taxon>Bacillota</taxon>
        <taxon>Clostridia</taxon>
        <taxon>Lachnospirales</taxon>
        <taxon>Lachnospiraceae</taxon>
        <taxon>Shuttleworthella</taxon>
    </lineage>
</organism>
<keyword evidence="4" id="KW-1185">Reference proteome</keyword>
<dbReference type="InterPro" id="IPR036890">
    <property type="entry name" value="HATPase_C_sf"/>
</dbReference>
<dbReference type="PANTHER" id="PTHR34220:SF7">
    <property type="entry name" value="SENSOR HISTIDINE KINASE YPDA"/>
    <property type="match status" value="1"/>
</dbReference>
<gene>
    <name evidence="3" type="ORF">GCWU000342_02136</name>
</gene>
<keyword evidence="1" id="KW-1133">Transmembrane helix</keyword>
<accession>C4GDG3</accession>
<dbReference type="GO" id="GO:0016020">
    <property type="term" value="C:membrane"/>
    <property type="evidence" value="ECO:0007669"/>
    <property type="project" value="InterPro"/>
</dbReference>
<dbReference type="PANTHER" id="PTHR34220">
    <property type="entry name" value="SENSOR HISTIDINE KINASE YPDA"/>
    <property type="match status" value="1"/>
</dbReference>
<name>C4GDG3_9FIRM</name>
<feature type="domain" description="Signal transduction histidine kinase internal region" evidence="2">
    <location>
        <begin position="370"/>
        <end position="449"/>
    </location>
</feature>
<dbReference type="Gene3D" id="3.30.565.10">
    <property type="entry name" value="Histidine kinase-like ATPase, C-terminal domain"/>
    <property type="match status" value="1"/>
</dbReference>
<dbReference type="InterPro" id="IPR010559">
    <property type="entry name" value="Sig_transdc_His_kin_internal"/>
</dbReference>